<accession>A0A2M7TN43</accession>
<reference evidence="2" key="1">
    <citation type="submission" date="2017-09" db="EMBL/GenBank/DDBJ databases">
        <title>Depth-based differentiation of microbial function through sediment-hosted aquifers and enrichment of novel symbionts in the deep terrestrial subsurface.</title>
        <authorList>
            <person name="Probst A.J."/>
            <person name="Ladd B."/>
            <person name="Jarett J.K."/>
            <person name="Geller-Mcgrath D.E."/>
            <person name="Sieber C.M.K."/>
            <person name="Emerson J.B."/>
            <person name="Anantharaman K."/>
            <person name="Thomas B.C."/>
            <person name="Malmstrom R."/>
            <person name="Stieglmeier M."/>
            <person name="Klingl A."/>
            <person name="Woyke T."/>
            <person name="Ryan C.M."/>
            <person name="Banfield J.F."/>
        </authorList>
    </citation>
    <scope>NUCLEOTIDE SEQUENCE [LARGE SCALE GENOMIC DNA]</scope>
</reference>
<name>A0A2M7TN43_9BACT</name>
<evidence type="ECO:0000313" key="1">
    <source>
        <dbReference type="EMBL" id="PIZ49070.1"/>
    </source>
</evidence>
<protein>
    <submittedName>
        <fullName evidence="1">Uncharacterized protein</fullName>
    </submittedName>
</protein>
<gene>
    <name evidence="1" type="ORF">COY29_02560</name>
</gene>
<proteinExistence type="predicted"/>
<dbReference type="EMBL" id="PFNO01000082">
    <property type="protein sequence ID" value="PIZ49070.1"/>
    <property type="molecule type" value="Genomic_DNA"/>
</dbReference>
<dbReference type="Proteomes" id="UP000229753">
    <property type="component" value="Unassembled WGS sequence"/>
</dbReference>
<evidence type="ECO:0000313" key="2">
    <source>
        <dbReference type="Proteomes" id="UP000229753"/>
    </source>
</evidence>
<organism evidence="1 2">
    <name type="scientific">Candidatus Woesebacteria bacterium CG_4_10_14_0_2_um_filter_39_14</name>
    <dbReference type="NCBI Taxonomy" id="1975054"/>
    <lineage>
        <taxon>Bacteria</taxon>
        <taxon>Candidatus Woeseibacteriota</taxon>
    </lineage>
</organism>
<dbReference type="AlphaFoldDB" id="A0A2M7TN43"/>
<comment type="caution">
    <text evidence="1">The sequence shown here is derived from an EMBL/GenBank/DDBJ whole genome shotgun (WGS) entry which is preliminary data.</text>
</comment>
<sequence length="543" mass="57880">MAGTVTTDLAFFTGATGGSSAADAITDWTGTGLVLDTVAFVQGTGSIYTYSAPTTTSRLADFACTSTSIENKVIYFWFALGKVGFLDTKAAGGLRLRVEDASANYGEWYVAGSDTLPHNGFICHAVHTSITFDAQSATAPDKAAITKICVRAYGSFPGKAYTWVDAVRAGTYLQIKAGTEASPATLGDLYTAEQTVANQWGVLSKIGGIYFVQGQLFIGSTTAAEDTYFKDTSQVVVFKNALIPSGFYEIKVQGNSTATTQKVFFGNKSGTAGIQGVSFRCESGSQTPKFKFTATDTYVTDLGIYGSGFVAADTISLPAYSTTREVLNTSFESCAEVLPNTCIVTNCNFISSSARAIRISSASHNVTSSNFISCQTAVHHDVGGATGSHLKYDYNALKFTGGTYHIENSAVTPNYYIDIDRLNGSNPDPAKIYNSNGGSTTLLEIGVPLEINGVKTGTEPSNYVRCRIEKQSDNSTIMNQEAQTSYGTEGFYKATMSYSYTADVPVRVRARYKGYLPFESTGTITSGGLTVTAVWQADPNYTP</sequence>